<name>S9QRV2_9RHOB</name>
<dbReference type="GO" id="GO:0005886">
    <property type="term" value="C:plasma membrane"/>
    <property type="evidence" value="ECO:0007669"/>
    <property type="project" value="TreeGrafter"/>
</dbReference>
<accession>S9QRV2</accession>
<evidence type="ECO:0000256" key="1">
    <source>
        <dbReference type="SAM" id="Phobius"/>
    </source>
</evidence>
<feature type="transmembrane region" description="Helical" evidence="1">
    <location>
        <begin position="330"/>
        <end position="351"/>
    </location>
</feature>
<dbReference type="STRING" id="1123237.Salmuc_01866"/>
<evidence type="ECO:0000313" key="3">
    <source>
        <dbReference type="Proteomes" id="UP000015347"/>
    </source>
</evidence>
<dbReference type="Gene3D" id="1.20.1250.20">
    <property type="entry name" value="MFS general substrate transporter like domains"/>
    <property type="match status" value="1"/>
</dbReference>
<dbReference type="CDD" id="cd06180">
    <property type="entry name" value="MFS_YjiJ"/>
    <property type="match status" value="1"/>
</dbReference>
<feature type="transmembrane region" description="Helical" evidence="1">
    <location>
        <begin position="277"/>
        <end position="293"/>
    </location>
</feature>
<feature type="transmembrane region" description="Helical" evidence="1">
    <location>
        <begin position="12"/>
        <end position="33"/>
    </location>
</feature>
<evidence type="ECO:0000313" key="2">
    <source>
        <dbReference type="EMBL" id="EPX84091.1"/>
    </source>
</evidence>
<feature type="transmembrane region" description="Helical" evidence="1">
    <location>
        <begin position="247"/>
        <end position="265"/>
    </location>
</feature>
<feature type="transmembrane region" description="Helical" evidence="1">
    <location>
        <begin position="53"/>
        <end position="72"/>
    </location>
</feature>
<proteinExistence type="predicted"/>
<gene>
    <name evidence="2" type="ORF">Salmuc_01866</name>
</gene>
<dbReference type="InterPro" id="IPR036259">
    <property type="entry name" value="MFS_trans_sf"/>
</dbReference>
<keyword evidence="1" id="KW-1133">Transmembrane helix</keyword>
<dbReference type="HOGENOM" id="CLU_001265_7_2_5"/>
<dbReference type="InterPro" id="IPR010645">
    <property type="entry name" value="MFS_4"/>
</dbReference>
<keyword evidence="1" id="KW-0812">Transmembrane</keyword>
<dbReference type="PANTHER" id="PTHR23537">
    <property type="match status" value="1"/>
</dbReference>
<feature type="transmembrane region" description="Helical" evidence="1">
    <location>
        <begin position="103"/>
        <end position="127"/>
    </location>
</feature>
<reference evidence="3" key="1">
    <citation type="journal article" date="2014" name="Stand. Genomic Sci.">
        <title>Genome sequence of the exopolysaccharide-producing Salipiger mucosus type strain (DSM 16094(T)), a moderately halophilic member of the Roseobacter clade.</title>
        <authorList>
            <person name="Riedel T."/>
            <person name="Spring S."/>
            <person name="Fiebig A."/>
            <person name="Petersen J."/>
            <person name="Kyrpides N.C."/>
            <person name="Goker M."/>
            <person name="Klenk H.P."/>
        </authorList>
    </citation>
    <scope>NUCLEOTIDE SEQUENCE [LARGE SCALE GENOMIC DNA]</scope>
    <source>
        <strain evidence="3">DSM 16094</strain>
    </source>
</reference>
<dbReference type="eggNOG" id="COG2814">
    <property type="taxonomic scope" value="Bacteria"/>
</dbReference>
<keyword evidence="1" id="KW-0472">Membrane</keyword>
<feature type="transmembrane region" description="Helical" evidence="1">
    <location>
        <begin position="299"/>
        <end position="318"/>
    </location>
</feature>
<dbReference type="EMBL" id="APVH01000013">
    <property type="protein sequence ID" value="EPX84091.1"/>
    <property type="molecule type" value="Genomic_DNA"/>
</dbReference>
<feature type="transmembrane region" description="Helical" evidence="1">
    <location>
        <begin position="79"/>
        <end position="97"/>
    </location>
</feature>
<dbReference type="SUPFAM" id="SSF103473">
    <property type="entry name" value="MFS general substrate transporter"/>
    <property type="match status" value="1"/>
</dbReference>
<dbReference type="Proteomes" id="UP000015347">
    <property type="component" value="Unassembled WGS sequence"/>
</dbReference>
<feature type="transmembrane region" description="Helical" evidence="1">
    <location>
        <begin position="363"/>
        <end position="382"/>
    </location>
</feature>
<dbReference type="Pfam" id="PF06779">
    <property type="entry name" value="MFS_4"/>
    <property type="match status" value="1"/>
</dbReference>
<comment type="caution">
    <text evidence="2">The sequence shown here is derived from an EMBL/GenBank/DDBJ whole genome shotgun (WGS) entry which is preliminary data.</text>
</comment>
<dbReference type="PANTHER" id="PTHR23537:SF1">
    <property type="entry name" value="SUGAR TRANSPORTER"/>
    <property type="match status" value="1"/>
</dbReference>
<keyword evidence="3" id="KW-1185">Reference proteome</keyword>
<protein>
    <submittedName>
        <fullName evidence="2">Putative transport protein</fullName>
    </submittedName>
</protein>
<feature type="transmembrane region" description="Helical" evidence="1">
    <location>
        <begin position="215"/>
        <end position="235"/>
    </location>
</feature>
<feature type="transmembrane region" description="Helical" evidence="1">
    <location>
        <begin position="139"/>
        <end position="160"/>
    </location>
</feature>
<feature type="transmembrane region" description="Helical" evidence="1">
    <location>
        <begin position="166"/>
        <end position="185"/>
    </location>
</feature>
<sequence length="392" mass="40872">MRSAVMQGDRDLAATIAASLVLVVGMGVGRFAFTGLYPLMIDEGQLSVSGGSYAASANYAGYLVGALLASVRLPLSSRVLCQLAGVATMLTLAALGFDLPSWAIIAVRGISGAFSAIAMVAASHWLIHDRHQHHAAPTLYAGVGLGILISAEAIALGSVAELGSRTIWFGLAGICAALLVSALVMQAGDRRRTQMTRPEQALSGRQGTSLGPWRLILVYGLAGLGYIITATYLPLLVKTAFPAIGPVQAWALFGLAAAPSCFLWHRLHLRLGTSRSLALNLSCQALGVGLPLLHLPIAYLASAVFVGGTFMGVVTIAMPAGRHLAHRVRFNMLAIMTASYGSGQIIGPLIADELYSLTASFDISLLVAAFALFAGAALSWEVRHDTPQPAAS</sequence>
<dbReference type="AlphaFoldDB" id="S9QRV2"/>
<organism evidence="2 3">
    <name type="scientific">Salipiger mucosus DSM 16094</name>
    <dbReference type="NCBI Taxonomy" id="1123237"/>
    <lineage>
        <taxon>Bacteria</taxon>
        <taxon>Pseudomonadati</taxon>
        <taxon>Pseudomonadota</taxon>
        <taxon>Alphaproteobacteria</taxon>
        <taxon>Rhodobacterales</taxon>
        <taxon>Roseobacteraceae</taxon>
        <taxon>Salipiger</taxon>
    </lineage>
</organism>